<dbReference type="AlphaFoldDB" id="A0A8X6LQA6"/>
<name>A0A8X6LQA6_TRICU</name>
<reference evidence="2" key="1">
    <citation type="submission" date="2020-07" db="EMBL/GenBank/DDBJ databases">
        <title>Multicomponent nature underlies the extraordinary mechanical properties of spider dragline silk.</title>
        <authorList>
            <person name="Kono N."/>
            <person name="Nakamura H."/>
            <person name="Mori M."/>
            <person name="Yoshida Y."/>
            <person name="Ohtoshi R."/>
            <person name="Malay A.D."/>
            <person name="Moran D.A.P."/>
            <person name="Tomita M."/>
            <person name="Numata K."/>
            <person name="Arakawa K."/>
        </authorList>
    </citation>
    <scope>NUCLEOTIDE SEQUENCE</scope>
</reference>
<feature type="compositionally biased region" description="Low complexity" evidence="1">
    <location>
        <begin position="92"/>
        <end position="107"/>
    </location>
</feature>
<organism evidence="2 3">
    <name type="scientific">Trichonephila clavata</name>
    <name type="common">Joro spider</name>
    <name type="synonym">Nephila clavata</name>
    <dbReference type="NCBI Taxonomy" id="2740835"/>
    <lineage>
        <taxon>Eukaryota</taxon>
        <taxon>Metazoa</taxon>
        <taxon>Ecdysozoa</taxon>
        <taxon>Arthropoda</taxon>
        <taxon>Chelicerata</taxon>
        <taxon>Arachnida</taxon>
        <taxon>Araneae</taxon>
        <taxon>Araneomorphae</taxon>
        <taxon>Entelegynae</taxon>
        <taxon>Araneoidea</taxon>
        <taxon>Nephilidae</taxon>
        <taxon>Trichonephila</taxon>
    </lineage>
</organism>
<dbReference type="Proteomes" id="UP000887116">
    <property type="component" value="Unassembled WGS sequence"/>
</dbReference>
<evidence type="ECO:0000313" key="3">
    <source>
        <dbReference type="Proteomes" id="UP000887116"/>
    </source>
</evidence>
<evidence type="ECO:0000313" key="2">
    <source>
        <dbReference type="EMBL" id="GFR19046.1"/>
    </source>
</evidence>
<feature type="region of interest" description="Disordered" evidence="1">
    <location>
        <begin position="57"/>
        <end position="107"/>
    </location>
</feature>
<sequence length="107" mass="11784">MYGQMVCIPKKFQKNILEELLAGHLGLVKMKPIVGDQVQGNIIPNIHQRFISAEFRESNPDIQHAETAEDISEDLSKELGSSSLPEEPLTDVEVPVESPSSVIVTDS</sequence>
<evidence type="ECO:0000256" key="1">
    <source>
        <dbReference type="SAM" id="MobiDB-lite"/>
    </source>
</evidence>
<gene>
    <name evidence="2" type="ORF">TNCT_499161</name>
</gene>
<protein>
    <submittedName>
        <fullName evidence="2">Uncharacterized protein</fullName>
    </submittedName>
</protein>
<dbReference type="EMBL" id="BMAO01037625">
    <property type="protein sequence ID" value="GFR19046.1"/>
    <property type="molecule type" value="Genomic_DNA"/>
</dbReference>
<feature type="compositionally biased region" description="Basic and acidic residues" evidence="1">
    <location>
        <begin position="57"/>
        <end position="67"/>
    </location>
</feature>
<proteinExistence type="predicted"/>
<keyword evidence="3" id="KW-1185">Reference proteome</keyword>
<comment type="caution">
    <text evidence="2">The sequence shown here is derived from an EMBL/GenBank/DDBJ whole genome shotgun (WGS) entry which is preliminary data.</text>
</comment>
<accession>A0A8X6LQA6</accession>